<protein>
    <submittedName>
        <fullName evidence="1">Uncharacterized protein</fullName>
    </submittedName>
</protein>
<dbReference type="Proteomes" id="UP001056120">
    <property type="component" value="Linkage Group LG11"/>
</dbReference>
<evidence type="ECO:0000313" key="1">
    <source>
        <dbReference type="EMBL" id="KAI3799098.1"/>
    </source>
</evidence>
<reference evidence="1 2" key="2">
    <citation type="journal article" date="2022" name="Mol. Ecol. Resour.">
        <title>The genomes of chicory, endive, great burdock and yacon provide insights into Asteraceae paleo-polyploidization history and plant inulin production.</title>
        <authorList>
            <person name="Fan W."/>
            <person name="Wang S."/>
            <person name="Wang H."/>
            <person name="Wang A."/>
            <person name="Jiang F."/>
            <person name="Liu H."/>
            <person name="Zhao H."/>
            <person name="Xu D."/>
            <person name="Zhang Y."/>
        </authorList>
    </citation>
    <scope>NUCLEOTIDE SEQUENCE [LARGE SCALE GENOMIC DNA]</scope>
    <source>
        <strain evidence="2">cv. Yunnan</strain>
        <tissue evidence="1">Leaves</tissue>
    </source>
</reference>
<organism evidence="1 2">
    <name type="scientific">Smallanthus sonchifolius</name>
    <dbReference type="NCBI Taxonomy" id="185202"/>
    <lineage>
        <taxon>Eukaryota</taxon>
        <taxon>Viridiplantae</taxon>
        <taxon>Streptophyta</taxon>
        <taxon>Embryophyta</taxon>
        <taxon>Tracheophyta</taxon>
        <taxon>Spermatophyta</taxon>
        <taxon>Magnoliopsida</taxon>
        <taxon>eudicotyledons</taxon>
        <taxon>Gunneridae</taxon>
        <taxon>Pentapetalae</taxon>
        <taxon>asterids</taxon>
        <taxon>campanulids</taxon>
        <taxon>Asterales</taxon>
        <taxon>Asteraceae</taxon>
        <taxon>Asteroideae</taxon>
        <taxon>Heliantheae alliance</taxon>
        <taxon>Millerieae</taxon>
        <taxon>Smallanthus</taxon>
    </lineage>
</organism>
<accession>A0ACB9HUW0</accession>
<dbReference type="EMBL" id="CM042028">
    <property type="protein sequence ID" value="KAI3799098.1"/>
    <property type="molecule type" value="Genomic_DNA"/>
</dbReference>
<gene>
    <name evidence="1" type="ORF">L1987_34388</name>
</gene>
<name>A0ACB9HUW0_9ASTR</name>
<evidence type="ECO:0000313" key="2">
    <source>
        <dbReference type="Proteomes" id="UP001056120"/>
    </source>
</evidence>
<sequence length="79" mass="8740">MFLQWIATVVSVALLGLFVVSVDLNILPSVKICVKSKFRGGYISMPSAPPPPLPVSLFCRSHLKAIHESHQFCEILVVY</sequence>
<comment type="caution">
    <text evidence="1">The sequence shown here is derived from an EMBL/GenBank/DDBJ whole genome shotgun (WGS) entry which is preliminary data.</text>
</comment>
<keyword evidence="2" id="KW-1185">Reference proteome</keyword>
<reference evidence="2" key="1">
    <citation type="journal article" date="2022" name="Mol. Ecol. Resour.">
        <title>The genomes of chicory, endive, great burdock and yacon provide insights into Asteraceae palaeo-polyploidization history and plant inulin production.</title>
        <authorList>
            <person name="Fan W."/>
            <person name="Wang S."/>
            <person name="Wang H."/>
            <person name="Wang A."/>
            <person name="Jiang F."/>
            <person name="Liu H."/>
            <person name="Zhao H."/>
            <person name="Xu D."/>
            <person name="Zhang Y."/>
        </authorList>
    </citation>
    <scope>NUCLEOTIDE SEQUENCE [LARGE SCALE GENOMIC DNA]</scope>
    <source>
        <strain evidence="2">cv. Yunnan</strain>
    </source>
</reference>
<proteinExistence type="predicted"/>